<evidence type="ECO:0000256" key="6">
    <source>
        <dbReference type="ARBA" id="ARBA00022989"/>
    </source>
</evidence>
<dbReference type="PANTHER" id="PTHR35011">
    <property type="entry name" value="2,3-DIKETO-L-GULONATE TRAP TRANSPORTER SMALL PERMEASE PROTEIN YIAM"/>
    <property type="match status" value="1"/>
</dbReference>
<dbReference type="GO" id="GO:0005886">
    <property type="term" value="C:plasma membrane"/>
    <property type="evidence" value="ECO:0007669"/>
    <property type="project" value="UniProtKB-SubCell"/>
</dbReference>
<comment type="caution">
    <text evidence="11">The sequence shown here is derived from an EMBL/GenBank/DDBJ whole genome shotgun (WGS) entry which is preliminary data.</text>
</comment>
<sequence>MAHPLETGARILETVSEQVGRLVAWLTLAMVLVMFTVVVLRYAFDFGRIYLQESVTWMHAAVFMLGAAYTLRHEGHVRVDIFYRRFSPRTRAWVDLLGTLVLLLPVSLYLLWTGWDYVADSWAMREGSLQTGGLPAVYLLKSLLLAMPVLLLLQGLAMILLHLAVILGLRTEAGPAEPGQ</sequence>
<feature type="domain" description="Tripartite ATP-independent periplasmic transporters DctQ component" evidence="10">
    <location>
        <begin position="30"/>
        <end position="162"/>
    </location>
</feature>
<evidence type="ECO:0000256" key="1">
    <source>
        <dbReference type="ARBA" id="ARBA00004429"/>
    </source>
</evidence>
<keyword evidence="4 9" id="KW-0997">Cell inner membrane</keyword>
<evidence type="ECO:0000256" key="7">
    <source>
        <dbReference type="ARBA" id="ARBA00023136"/>
    </source>
</evidence>
<evidence type="ECO:0000259" key="10">
    <source>
        <dbReference type="Pfam" id="PF04290"/>
    </source>
</evidence>
<dbReference type="Pfam" id="PF04290">
    <property type="entry name" value="DctQ"/>
    <property type="match status" value="1"/>
</dbReference>
<evidence type="ECO:0000256" key="8">
    <source>
        <dbReference type="ARBA" id="ARBA00038436"/>
    </source>
</evidence>
<dbReference type="AlphaFoldDB" id="A0A426QJB6"/>
<keyword evidence="2 9" id="KW-0813">Transport</keyword>
<comment type="subcellular location">
    <subcellularLocation>
        <location evidence="1 9">Cell inner membrane</location>
        <topology evidence="1 9">Multi-pass membrane protein</topology>
    </subcellularLocation>
</comment>
<dbReference type="EMBL" id="QZMU01000001">
    <property type="protein sequence ID" value="RRQ21830.1"/>
    <property type="molecule type" value="Genomic_DNA"/>
</dbReference>
<dbReference type="InterPro" id="IPR055348">
    <property type="entry name" value="DctQ"/>
</dbReference>
<evidence type="ECO:0000256" key="9">
    <source>
        <dbReference type="RuleBase" id="RU369079"/>
    </source>
</evidence>
<comment type="similarity">
    <text evidence="8 9">Belongs to the TRAP transporter small permease family.</text>
</comment>
<gene>
    <name evidence="11" type="ORF">D6C00_07635</name>
</gene>
<dbReference type="InterPro" id="IPR007387">
    <property type="entry name" value="TRAP_DctQ"/>
</dbReference>
<dbReference type="GO" id="GO:0022857">
    <property type="term" value="F:transmembrane transporter activity"/>
    <property type="evidence" value="ECO:0007669"/>
    <property type="project" value="UniProtKB-UniRule"/>
</dbReference>
<reference evidence="11 12" key="1">
    <citation type="journal article" date="2010" name="Int. J. Syst. Evol. Microbiol.">
        <title>Thiohalobacter thiocyanaticus gen. nov., sp. nov., a moderately halophilic, sulfur-oxidizing gammaproteobacterium from hypersaline lakes, that utilizes thiocyanate.</title>
        <authorList>
            <person name="Sorokin D.Y."/>
            <person name="Kovaleva O.L."/>
            <person name="Tourova T.P."/>
            <person name="Muyzer G."/>
        </authorList>
    </citation>
    <scope>NUCLEOTIDE SEQUENCE [LARGE SCALE GENOMIC DNA]</scope>
    <source>
        <strain evidence="11 12">Hrh1</strain>
    </source>
</reference>
<accession>A0A426QJB6</accession>
<keyword evidence="12" id="KW-1185">Reference proteome</keyword>
<feature type="transmembrane region" description="Helical" evidence="9">
    <location>
        <begin position="50"/>
        <end position="71"/>
    </location>
</feature>
<comment type="subunit">
    <text evidence="9">The complex comprises the extracytoplasmic solute receptor protein and the two transmembrane proteins.</text>
</comment>
<proteinExistence type="inferred from homology"/>
<feature type="transmembrane region" description="Helical" evidence="9">
    <location>
        <begin position="22"/>
        <end position="44"/>
    </location>
</feature>
<keyword evidence="5 9" id="KW-0812">Transmembrane</keyword>
<evidence type="ECO:0000313" key="12">
    <source>
        <dbReference type="Proteomes" id="UP000287798"/>
    </source>
</evidence>
<protein>
    <recommendedName>
        <fullName evidence="9">TRAP transporter small permease protein</fullName>
    </recommendedName>
</protein>
<keyword evidence="7 9" id="KW-0472">Membrane</keyword>
<dbReference type="PANTHER" id="PTHR35011:SF4">
    <property type="entry name" value="SLL1102 PROTEIN"/>
    <property type="match status" value="1"/>
</dbReference>
<feature type="transmembrane region" description="Helical" evidence="9">
    <location>
        <begin position="92"/>
        <end position="112"/>
    </location>
</feature>
<name>A0A426QJB6_9GAMM</name>
<evidence type="ECO:0000256" key="3">
    <source>
        <dbReference type="ARBA" id="ARBA00022475"/>
    </source>
</evidence>
<organism evidence="11 12">
    <name type="scientific">Thiohalobacter thiocyanaticus</name>
    <dbReference type="NCBI Taxonomy" id="585455"/>
    <lineage>
        <taxon>Bacteria</taxon>
        <taxon>Pseudomonadati</taxon>
        <taxon>Pseudomonadota</taxon>
        <taxon>Gammaproteobacteria</taxon>
        <taxon>Thiohalobacterales</taxon>
        <taxon>Thiohalobacteraceae</taxon>
        <taxon>Thiohalobacter</taxon>
    </lineage>
</organism>
<evidence type="ECO:0000256" key="5">
    <source>
        <dbReference type="ARBA" id="ARBA00022692"/>
    </source>
</evidence>
<evidence type="ECO:0000256" key="4">
    <source>
        <dbReference type="ARBA" id="ARBA00022519"/>
    </source>
</evidence>
<keyword evidence="6 9" id="KW-1133">Transmembrane helix</keyword>
<dbReference type="OrthoDB" id="9795655at2"/>
<evidence type="ECO:0000256" key="2">
    <source>
        <dbReference type="ARBA" id="ARBA00022448"/>
    </source>
</evidence>
<feature type="transmembrane region" description="Helical" evidence="9">
    <location>
        <begin position="143"/>
        <end position="169"/>
    </location>
</feature>
<dbReference type="Proteomes" id="UP000287798">
    <property type="component" value="Unassembled WGS sequence"/>
</dbReference>
<evidence type="ECO:0000313" key="11">
    <source>
        <dbReference type="EMBL" id="RRQ21830.1"/>
    </source>
</evidence>
<comment type="function">
    <text evidence="9">Part of the tripartite ATP-independent periplasmic (TRAP) transport system.</text>
</comment>
<dbReference type="RefSeq" id="WP_125181169.1">
    <property type="nucleotide sequence ID" value="NZ_QZMU01000001.1"/>
</dbReference>
<keyword evidence="3" id="KW-1003">Cell membrane</keyword>